<dbReference type="Proteomes" id="UP000007148">
    <property type="component" value="Unassembled WGS sequence"/>
</dbReference>
<evidence type="ECO:0000256" key="1">
    <source>
        <dbReference type="SAM" id="MobiDB-lite"/>
    </source>
</evidence>
<organism evidence="2 3">
    <name type="scientific">Serendipita indica (strain DSM 11827)</name>
    <name type="common">Root endophyte fungus</name>
    <name type="synonym">Piriformospora indica</name>
    <dbReference type="NCBI Taxonomy" id="1109443"/>
    <lineage>
        <taxon>Eukaryota</taxon>
        <taxon>Fungi</taxon>
        <taxon>Dikarya</taxon>
        <taxon>Basidiomycota</taxon>
        <taxon>Agaricomycotina</taxon>
        <taxon>Agaricomycetes</taxon>
        <taxon>Sebacinales</taxon>
        <taxon>Serendipitaceae</taxon>
        <taxon>Serendipita</taxon>
    </lineage>
</organism>
<protein>
    <submittedName>
        <fullName evidence="2">Uncharacterized protein</fullName>
    </submittedName>
</protein>
<feature type="compositionally biased region" description="Polar residues" evidence="1">
    <location>
        <begin position="7"/>
        <end position="20"/>
    </location>
</feature>
<proteinExistence type="predicted"/>
<feature type="compositionally biased region" description="Low complexity" evidence="1">
    <location>
        <begin position="268"/>
        <end position="281"/>
    </location>
</feature>
<feature type="compositionally biased region" description="Pro residues" evidence="1">
    <location>
        <begin position="384"/>
        <end position="394"/>
    </location>
</feature>
<feature type="region of interest" description="Disordered" evidence="1">
    <location>
        <begin position="103"/>
        <end position="148"/>
    </location>
</feature>
<dbReference type="InParanoid" id="G4TR61"/>
<evidence type="ECO:0000313" key="3">
    <source>
        <dbReference type="Proteomes" id="UP000007148"/>
    </source>
</evidence>
<accession>G4TR61</accession>
<comment type="caution">
    <text evidence="2">The sequence shown here is derived from an EMBL/GenBank/DDBJ whole genome shotgun (WGS) entry which is preliminary data.</text>
</comment>
<feature type="region of interest" description="Disordered" evidence="1">
    <location>
        <begin position="268"/>
        <end position="333"/>
    </location>
</feature>
<feature type="compositionally biased region" description="Polar residues" evidence="1">
    <location>
        <begin position="451"/>
        <end position="472"/>
    </location>
</feature>
<gene>
    <name evidence="2" type="ORF">PIIN_07758</name>
</gene>
<feature type="region of interest" description="Disordered" evidence="1">
    <location>
        <begin position="1"/>
        <end position="39"/>
    </location>
</feature>
<feature type="region of interest" description="Disordered" evidence="1">
    <location>
        <begin position="164"/>
        <end position="183"/>
    </location>
</feature>
<feature type="region of interest" description="Disordered" evidence="1">
    <location>
        <begin position="367"/>
        <end position="394"/>
    </location>
</feature>
<feature type="compositionally biased region" description="Low complexity" evidence="1">
    <location>
        <begin position="107"/>
        <end position="140"/>
    </location>
</feature>
<keyword evidence="3" id="KW-1185">Reference proteome</keyword>
<dbReference type="AlphaFoldDB" id="G4TR61"/>
<dbReference type="EMBL" id="CAFZ01000254">
    <property type="protein sequence ID" value="CCA73804.1"/>
    <property type="molecule type" value="Genomic_DNA"/>
</dbReference>
<name>G4TR61_SERID</name>
<evidence type="ECO:0000313" key="2">
    <source>
        <dbReference type="EMBL" id="CCA73804.1"/>
    </source>
</evidence>
<sequence>MPPKRTLPSTTTIVGSSGLPTRSRHRGATPRGPTAPGVPYVHLDAVERRSSRAAAARDQVDEARLLPWFYSCSSEPSAVEISSIADEMKMSVAAVQDWVNARQARKPTSSAQNPMSSSSNSRSGSSRAVSSARSTPVATSGGASVGGLSPILESAQPLEVDQMTGGVSLPTAGQKVKAKRMTSSQTEKLGKWYAQIVGSEQRLPSPEEWAAISAIVNKSVDKVQRNCKRNGHVYIADYSPPATLVTRRSQGVIGVDVTTFASTTTTVTRSSAAAPATSSSAESGGKVVRKQTTPSRVAPYSTDPTTRKKSTKKYATSKTKKNSAVTDATPLPKPRKAKAVILVVHTPPSSSTPHTSSVDLAHEEYHAAGFGPHPTPQSSREPNSRPPSSLPIPPRISYAPIPASLPFLPRPAPQYIPPQVEDISVPSARLTAREYDMALILASMAGKTTFSTSSIRDTLSPPTSSKKGNTSRPVRITGLIPSKPTVSDADIWSYRLSHP</sequence>
<dbReference type="HOGENOM" id="CLU_042430_0_0_1"/>
<feature type="region of interest" description="Disordered" evidence="1">
    <location>
        <begin position="451"/>
        <end position="480"/>
    </location>
</feature>
<reference evidence="2 3" key="1">
    <citation type="journal article" date="2011" name="PLoS Pathog.">
        <title>Endophytic Life Strategies Decoded by Genome and Transcriptome Analyses of the Mutualistic Root Symbiont Piriformospora indica.</title>
        <authorList>
            <person name="Zuccaro A."/>
            <person name="Lahrmann U."/>
            <person name="Guldener U."/>
            <person name="Langen G."/>
            <person name="Pfiffi S."/>
            <person name="Biedenkopf D."/>
            <person name="Wong P."/>
            <person name="Samans B."/>
            <person name="Grimm C."/>
            <person name="Basiewicz M."/>
            <person name="Murat C."/>
            <person name="Martin F."/>
            <person name="Kogel K.H."/>
        </authorList>
    </citation>
    <scope>NUCLEOTIDE SEQUENCE [LARGE SCALE GENOMIC DNA]</scope>
    <source>
        <strain evidence="2 3">DSM 11827</strain>
    </source>
</reference>